<gene>
    <name evidence="8" type="ORF">BD324DRAFT_627183</name>
</gene>
<dbReference type="RefSeq" id="XP_021870862.1">
    <property type="nucleotide sequence ID" value="XM_022015971.1"/>
</dbReference>
<feature type="region of interest" description="Disordered" evidence="6">
    <location>
        <begin position="1"/>
        <end position="39"/>
    </location>
</feature>
<keyword evidence="3" id="KW-0539">Nucleus</keyword>
<dbReference type="Pfam" id="PF00076">
    <property type="entry name" value="RRM_1"/>
    <property type="match status" value="1"/>
</dbReference>
<organism evidence="8 9">
    <name type="scientific">Kockovaella imperatae</name>
    <dbReference type="NCBI Taxonomy" id="4999"/>
    <lineage>
        <taxon>Eukaryota</taxon>
        <taxon>Fungi</taxon>
        <taxon>Dikarya</taxon>
        <taxon>Basidiomycota</taxon>
        <taxon>Agaricomycotina</taxon>
        <taxon>Tremellomycetes</taxon>
        <taxon>Tremellales</taxon>
        <taxon>Cuniculitremaceae</taxon>
        <taxon>Kockovaella</taxon>
    </lineage>
</organism>
<dbReference type="PANTHER" id="PTHR13952">
    <property type="entry name" value="U1 SMALL NUCLEAR RIBONUCLEOPROTEIN 70 KD"/>
    <property type="match status" value="1"/>
</dbReference>
<dbReference type="SUPFAM" id="SSF54928">
    <property type="entry name" value="RNA-binding domain, RBD"/>
    <property type="match status" value="1"/>
</dbReference>
<dbReference type="InterPro" id="IPR035979">
    <property type="entry name" value="RBD_domain_sf"/>
</dbReference>
<accession>A0A1Y1UFG7</accession>
<feature type="compositionally biased region" description="Basic residues" evidence="6">
    <location>
        <begin position="116"/>
        <end position="130"/>
    </location>
</feature>
<dbReference type="Proteomes" id="UP000193218">
    <property type="component" value="Unassembled WGS sequence"/>
</dbReference>
<dbReference type="STRING" id="4999.A0A1Y1UFG7"/>
<dbReference type="Pfam" id="PF12220">
    <property type="entry name" value="U1snRNP70_N"/>
    <property type="match status" value="1"/>
</dbReference>
<name>A0A1Y1UFG7_9TREE</name>
<reference evidence="8 9" key="1">
    <citation type="submission" date="2017-03" db="EMBL/GenBank/DDBJ databases">
        <title>Widespread Adenine N6-methylation of Active Genes in Fungi.</title>
        <authorList>
            <consortium name="DOE Joint Genome Institute"/>
            <person name="Mondo S.J."/>
            <person name="Dannebaum R.O."/>
            <person name="Kuo R.C."/>
            <person name="Louie K.B."/>
            <person name="Bewick A.J."/>
            <person name="Labutti K."/>
            <person name="Haridas S."/>
            <person name="Kuo A."/>
            <person name="Salamov A."/>
            <person name="Ahrendt S.R."/>
            <person name="Lau R."/>
            <person name="Bowen B.P."/>
            <person name="Lipzen A."/>
            <person name="Sullivan W."/>
            <person name="Andreopoulos W.B."/>
            <person name="Clum A."/>
            <person name="Lindquist E."/>
            <person name="Daum C."/>
            <person name="Northen T.R."/>
            <person name="Ramamoorthy G."/>
            <person name="Schmitz R.J."/>
            <person name="Gryganskyi A."/>
            <person name="Culley D."/>
            <person name="Magnuson J."/>
            <person name="James T.Y."/>
            <person name="O'Malley M.A."/>
            <person name="Stajich J.E."/>
            <person name="Spatafora J.W."/>
            <person name="Visel A."/>
            <person name="Grigoriev I.V."/>
        </authorList>
    </citation>
    <scope>NUCLEOTIDE SEQUENCE [LARGE SCALE GENOMIC DNA]</scope>
    <source>
        <strain evidence="8 9">NRRL Y-17943</strain>
    </source>
</reference>
<dbReference type="OrthoDB" id="4207594at2759"/>
<keyword evidence="9" id="KW-1185">Reference proteome</keyword>
<sequence>MTALLPPNLLRLFAPRPPPPYLKPLTRSDSARRKKPLTGCATLVKKLRDEAEEAEYQEGFKDRPETKSERTALNSEEESSRKRRRNDKTEPDADGMEVDGAENGVHGAEEMDGKGKGKAKGKVQPKKKKDKIAEAGIVGQEAVKMRRELRAKRKEQYKKDLEKSYNPQEDSNINGDPYKTLFIARLSRKATEEDLQKEFEIYGAIERIRIVRDRKKKSRNYAFIVFERERDMKAAYKDAEGIPIHHKRILVDVERGRTVKGWKPRKLDGGLGGRPKPVEPAANTQTGFGRKVFGGFRGGALSGHGGGFRGGGGRGGSFGGRGGSFRGGGDRGGFGGGRGGFGGDRGGFGGRGGFSGDRGGFGGDRGGYNGGGGRFE</sequence>
<dbReference type="PANTHER" id="PTHR13952:SF5">
    <property type="entry name" value="U1 SMALL NUCLEAR RIBONUCLEOPROTEIN 70 KDA"/>
    <property type="match status" value="1"/>
</dbReference>
<dbReference type="GO" id="GO:0071011">
    <property type="term" value="C:precatalytic spliceosome"/>
    <property type="evidence" value="ECO:0007669"/>
    <property type="project" value="TreeGrafter"/>
</dbReference>
<feature type="domain" description="RRM" evidence="7">
    <location>
        <begin position="179"/>
        <end position="256"/>
    </location>
</feature>
<dbReference type="InterPro" id="IPR051183">
    <property type="entry name" value="U1_U11-U12_snRNP_70-35kDa"/>
</dbReference>
<evidence type="ECO:0000256" key="3">
    <source>
        <dbReference type="ARBA" id="ARBA00023242"/>
    </source>
</evidence>
<evidence type="ECO:0000256" key="4">
    <source>
        <dbReference type="ARBA" id="ARBA00023274"/>
    </source>
</evidence>
<dbReference type="GO" id="GO:0005685">
    <property type="term" value="C:U1 snRNP"/>
    <property type="evidence" value="ECO:0007669"/>
    <property type="project" value="TreeGrafter"/>
</dbReference>
<dbReference type="Gene3D" id="3.30.70.330">
    <property type="match status" value="1"/>
</dbReference>
<evidence type="ECO:0000259" key="7">
    <source>
        <dbReference type="PROSITE" id="PS50102"/>
    </source>
</evidence>
<dbReference type="InterPro" id="IPR000504">
    <property type="entry name" value="RRM_dom"/>
</dbReference>
<evidence type="ECO:0000313" key="8">
    <source>
        <dbReference type="EMBL" id="ORX36793.1"/>
    </source>
</evidence>
<feature type="region of interest" description="Disordered" evidence="6">
    <location>
        <begin position="52"/>
        <end position="132"/>
    </location>
</feature>
<feature type="region of interest" description="Disordered" evidence="6">
    <location>
        <begin position="264"/>
        <end position="289"/>
    </location>
</feature>
<comment type="subcellular location">
    <subcellularLocation>
        <location evidence="1">Nucleus</location>
    </subcellularLocation>
</comment>
<feature type="compositionally biased region" description="Basic and acidic residues" evidence="6">
    <location>
        <begin position="58"/>
        <end position="70"/>
    </location>
</feature>
<keyword evidence="2 5" id="KW-0694">RNA-binding</keyword>
<dbReference type="InParanoid" id="A0A1Y1UFG7"/>
<evidence type="ECO:0000256" key="5">
    <source>
        <dbReference type="PROSITE-ProRule" id="PRU00176"/>
    </source>
</evidence>
<dbReference type="FunFam" id="3.30.70.330:FF:000132">
    <property type="entry name" value="Small nuclear ribonucleoprotein U11/U12 subunit 35"/>
    <property type="match status" value="1"/>
</dbReference>
<feature type="compositionally biased region" description="Low complexity" evidence="6">
    <location>
        <begin position="1"/>
        <end position="14"/>
    </location>
</feature>
<dbReference type="GeneID" id="33557780"/>
<evidence type="ECO:0000256" key="1">
    <source>
        <dbReference type="ARBA" id="ARBA00004123"/>
    </source>
</evidence>
<dbReference type="PROSITE" id="PS50102">
    <property type="entry name" value="RRM"/>
    <property type="match status" value="1"/>
</dbReference>
<evidence type="ECO:0000256" key="2">
    <source>
        <dbReference type="ARBA" id="ARBA00022884"/>
    </source>
</evidence>
<comment type="caution">
    <text evidence="8">The sequence shown here is derived from an EMBL/GenBank/DDBJ whole genome shotgun (WGS) entry which is preliminary data.</text>
</comment>
<evidence type="ECO:0000256" key="6">
    <source>
        <dbReference type="SAM" id="MobiDB-lite"/>
    </source>
</evidence>
<dbReference type="GO" id="GO:0000398">
    <property type="term" value="P:mRNA splicing, via spliceosome"/>
    <property type="evidence" value="ECO:0007669"/>
    <property type="project" value="TreeGrafter"/>
</dbReference>
<dbReference type="GO" id="GO:0003729">
    <property type="term" value="F:mRNA binding"/>
    <property type="evidence" value="ECO:0007669"/>
    <property type="project" value="TreeGrafter"/>
</dbReference>
<dbReference type="GO" id="GO:0030619">
    <property type="term" value="F:U1 snRNA binding"/>
    <property type="evidence" value="ECO:0007669"/>
    <property type="project" value="TreeGrafter"/>
</dbReference>
<dbReference type="InterPro" id="IPR012677">
    <property type="entry name" value="Nucleotide-bd_a/b_plait_sf"/>
</dbReference>
<dbReference type="InterPro" id="IPR022023">
    <property type="entry name" value="U1snRNP70_N"/>
</dbReference>
<dbReference type="EMBL" id="NBSH01000007">
    <property type="protein sequence ID" value="ORX36793.1"/>
    <property type="molecule type" value="Genomic_DNA"/>
</dbReference>
<feature type="region of interest" description="Disordered" evidence="6">
    <location>
        <begin position="304"/>
        <end position="376"/>
    </location>
</feature>
<keyword evidence="4" id="KW-0687">Ribonucleoprotein</keyword>
<protein>
    <recommendedName>
        <fullName evidence="7">RRM domain-containing protein</fullName>
    </recommendedName>
</protein>
<proteinExistence type="predicted"/>
<dbReference type="GO" id="GO:0071004">
    <property type="term" value="C:U2-type prespliceosome"/>
    <property type="evidence" value="ECO:0007669"/>
    <property type="project" value="TreeGrafter"/>
</dbReference>
<dbReference type="SMART" id="SM00360">
    <property type="entry name" value="RRM"/>
    <property type="match status" value="1"/>
</dbReference>
<evidence type="ECO:0000313" key="9">
    <source>
        <dbReference type="Proteomes" id="UP000193218"/>
    </source>
</evidence>
<dbReference type="AlphaFoldDB" id="A0A1Y1UFG7"/>